<accession>A0A369B8V4</accession>
<feature type="domain" description="Phosphatidic acid phosphatase type 2/haloperoxidase" evidence="2">
    <location>
        <begin position="91"/>
        <end position="201"/>
    </location>
</feature>
<dbReference type="AlphaFoldDB" id="A0A369B8V4"/>
<gene>
    <name evidence="3" type="ORF">DFP94_11027</name>
</gene>
<dbReference type="Proteomes" id="UP000253090">
    <property type="component" value="Unassembled WGS sequence"/>
</dbReference>
<proteinExistence type="predicted"/>
<keyword evidence="1" id="KW-1133">Transmembrane helix</keyword>
<dbReference type="Gene3D" id="1.20.144.10">
    <property type="entry name" value="Phosphatidic acid phosphatase type 2/haloperoxidase"/>
    <property type="match status" value="2"/>
</dbReference>
<feature type="transmembrane region" description="Helical" evidence="1">
    <location>
        <begin position="89"/>
        <end position="106"/>
    </location>
</feature>
<keyword evidence="4" id="KW-1185">Reference proteome</keyword>
<protein>
    <submittedName>
        <fullName evidence="3">Undecaprenyl-diphosphatase</fullName>
    </submittedName>
</protein>
<keyword evidence="1" id="KW-0812">Transmembrane</keyword>
<keyword evidence="1" id="KW-0472">Membrane</keyword>
<organism evidence="3 4">
    <name type="scientific">Fontibacillus phaseoli</name>
    <dbReference type="NCBI Taxonomy" id="1416533"/>
    <lineage>
        <taxon>Bacteria</taxon>
        <taxon>Bacillati</taxon>
        <taxon>Bacillota</taxon>
        <taxon>Bacilli</taxon>
        <taxon>Bacillales</taxon>
        <taxon>Paenibacillaceae</taxon>
        <taxon>Fontibacillus</taxon>
    </lineage>
</organism>
<comment type="caution">
    <text evidence="3">The sequence shown here is derived from an EMBL/GenBank/DDBJ whole genome shotgun (WGS) entry which is preliminary data.</text>
</comment>
<dbReference type="SMART" id="SM00014">
    <property type="entry name" value="acidPPc"/>
    <property type="match status" value="1"/>
</dbReference>
<dbReference type="RefSeq" id="WP_114498112.1">
    <property type="nucleotide sequence ID" value="NZ_QPJW01000010.1"/>
</dbReference>
<dbReference type="CDD" id="cd03392">
    <property type="entry name" value="PAP2_like_2"/>
    <property type="match status" value="1"/>
</dbReference>
<reference evidence="3 4" key="1">
    <citation type="submission" date="2018-07" db="EMBL/GenBank/DDBJ databases">
        <title>Genomic Encyclopedia of Type Strains, Phase III (KMG-III): the genomes of soil and plant-associated and newly described type strains.</title>
        <authorList>
            <person name="Whitman W."/>
        </authorList>
    </citation>
    <scope>NUCLEOTIDE SEQUENCE [LARGE SCALE GENOMIC DNA]</scope>
    <source>
        <strain evidence="3 4">CECT 8333</strain>
    </source>
</reference>
<feature type="transmembrane region" description="Helical" evidence="1">
    <location>
        <begin position="160"/>
        <end position="180"/>
    </location>
</feature>
<feature type="transmembrane region" description="Helical" evidence="1">
    <location>
        <begin position="62"/>
        <end position="82"/>
    </location>
</feature>
<feature type="transmembrane region" description="Helical" evidence="1">
    <location>
        <begin position="126"/>
        <end position="148"/>
    </location>
</feature>
<dbReference type="PANTHER" id="PTHR14969">
    <property type="entry name" value="SPHINGOSINE-1-PHOSPHATE PHOSPHOHYDROLASE"/>
    <property type="match status" value="1"/>
</dbReference>
<dbReference type="InterPro" id="IPR000326">
    <property type="entry name" value="PAP2/HPO"/>
</dbReference>
<evidence type="ECO:0000313" key="4">
    <source>
        <dbReference type="Proteomes" id="UP000253090"/>
    </source>
</evidence>
<dbReference type="OrthoDB" id="9789113at2"/>
<evidence type="ECO:0000259" key="2">
    <source>
        <dbReference type="SMART" id="SM00014"/>
    </source>
</evidence>
<evidence type="ECO:0000313" key="3">
    <source>
        <dbReference type="EMBL" id="RCX16967.1"/>
    </source>
</evidence>
<evidence type="ECO:0000256" key="1">
    <source>
        <dbReference type="SAM" id="Phobius"/>
    </source>
</evidence>
<dbReference type="SUPFAM" id="SSF48317">
    <property type="entry name" value="Acid phosphatase/Vanadium-dependent haloperoxidase"/>
    <property type="match status" value="1"/>
</dbReference>
<dbReference type="PANTHER" id="PTHR14969:SF13">
    <property type="entry name" value="AT30094P"/>
    <property type="match status" value="1"/>
</dbReference>
<sequence length="210" mass="23328">MKSSRSMPITAITGLICAVAFTVIAVAVQSGQISQFDRTLIDAVQGREAPGLTGVMEFFTSIGNGTSVALITLIAMTFLYGVLGHRRELLLLCCTMLGSAILNSLLKICFIRERPTFHRLIEVTGYSFPSGHSMVAFCLYGTLAYLLWRHLPGRKRRFILILLSLMFIVTIGLSRIYLGVHYPSDVLGAYFAGGFWLSCSIWLYKRFIVQ</sequence>
<dbReference type="Pfam" id="PF01569">
    <property type="entry name" value="PAP2"/>
    <property type="match status" value="1"/>
</dbReference>
<dbReference type="EMBL" id="QPJW01000010">
    <property type="protein sequence ID" value="RCX16967.1"/>
    <property type="molecule type" value="Genomic_DNA"/>
</dbReference>
<dbReference type="InterPro" id="IPR036938">
    <property type="entry name" value="PAP2/HPO_sf"/>
</dbReference>
<name>A0A369B8V4_9BACL</name>
<feature type="transmembrane region" description="Helical" evidence="1">
    <location>
        <begin position="186"/>
        <end position="204"/>
    </location>
</feature>